<feature type="transmembrane region" description="Helical" evidence="2">
    <location>
        <begin position="42"/>
        <end position="60"/>
    </location>
</feature>
<accession>A0A4Y9Z643</accession>
<feature type="region of interest" description="Disordered" evidence="1">
    <location>
        <begin position="323"/>
        <end position="409"/>
    </location>
</feature>
<keyword evidence="2" id="KW-0472">Membrane</keyword>
<feature type="region of interest" description="Disordered" evidence="1">
    <location>
        <begin position="478"/>
        <end position="531"/>
    </location>
</feature>
<evidence type="ECO:0000256" key="2">
    <source>
        <dbReference type="SAM" id="Phobius"/>
    </source>
</evidence>
<feature type="compositionally biased region" description="Acidic residues" evidence="1">
    <location>
        <begin position="161"/>
        <end position="171"/>
    </location>
</feature>
<dbReference type="AlphaFoldDB" id="A0A4Y9Z643"/>
<sequence length="715" mass="76053">MPNLSLIWLPYVLGLLYPGSLPPWPSIFIFILIGLQLYLDNYTLNIVTALTYIIVIASVFKYDLTMRIIGTPLRVAIFIYDAPRRIRVMASTLFSSCYTSPPPSPSAETKDTLPGDEPEFVDPDETLVDDTEDTEATPKSPSPSKPKAAPRRNVFRAPDGDSTDGDTDSEDEAPRQRSHASRPPTPIFTPTPNLRRPGCRGHGHVSPVSLSTLALPSSFANKVPEKKQRPPVARSQKSSSKKPTSGLFGNAPRPKSSQRSQRSPSSVGQVNTGLSSTSHQTVQKQTAEKRTADQPTVEQPTTGKQNAVQPTAVQVTIGQQVVEQQVTESTPPIQSHVEQPSSNQSPPGPHHKASTFADSRTTFCGYESEQERHVRRESSETSDSVPAVNEPSTNPLVASKSDVDSPPMDDISQPSPVALVASRPASPPVDGVSHALELAPFLDALSKSGGLPGIFEVPEGFSPLNPLRELLDTPPPTINLLSGAGASSSQPSAQGKAMAVGSAERHLIDLDGSSVHGGDAEVPDGQDTERPHTDLASMLAEYGLPEQDVPGPVVALAGPVVAAPGPIIAVSGPVIAASGPVIAAPPSAIHPALATPAIGQSSIPPAFTTPNEELSDYDTPMTDAPGAVLQAVRNSARRTASWKRMWRLVDDDGEDLLMADVVPEPASPGAFDADVMEVDDVQLSGLGAQVADFKKQDDAMHWFRPREPVDMDIEL</sequence>
<keyword evidence="4" id="KW-1185">Reference proteome</keyword>
<evidence type="ECO:0000313" key="4">
    <source>
        <dbReference type="Proteomes" id="UP000298327"/>
    </source>
</evidence>
<dbReference type="Proteomes" id="UP000298327">
    <property type="component" value="Unassembled WGS sequence"/>
</dbReference>
<keyword evidence="2" id="KW-0812">Transmembrane</keyword>
<protein>
    <submittedName>
        <fullName evidence="3">Uncharacterized protein</fullName>
    </submittedName>
</protein>
<proteinExistence type="predicted"/>
<feature type="compositionally biased region" description="Acidic residues" evidence="1">
    <location>
        <begin position="114"/>
        <end position="135"/>
    </location>
</feature>
<keyword evidence="2" id="KW-1133">Transmembrane helix</keyword>
<feature type="compositionally biased region" description="Polar residues" evidence="1">
    <location>
        <begin position="267"/>
        <end position="285"/>
    </location>
</feature>
<feature type="region of interest" description="Disordered" evidence="1">
    <location>
        <begin position="97"/>
        <end position="207"/>
    </location>
</feature>
<feature type="compositionally biased region" description="Polar residues" evidence="1">
    <location>
        <begin position="329"/>
        <end position="345"/>
    </location>
</feature>
<comment type="caution">
    <text evidence="3">The sequence shown here is derived from an EMBL/GenBank/DDBJ whole genome shotgun (WGS) entry which is preliminary data.</text>
</comment>
<feature type="compositionally biased region" description="Low complexity" evidence="1">
    <location>
        <begin position="482"/>
        <end position="495"/>
    </location>
</feature>
<dbReference type="EMBL" id="SEOQ01000133">
    <property type="protein sequence ID" value="TFY69590.1"/>
    <property type="molecule type" value="Genomic_DNA"/>
</dbReference>
<feature type="transmembrane region" description="Helical" evidence="2">
    <location>
        <begin position="6"/>
        <end position="35"/>
    </location>
</feature>
<evidence type="ECO:0000256" key="1">
    <source>
        <dbReference type="SAM" id="MobiDB-lite"/>
    </source>
</evidence>
<evidence type="ECO:0000313" key="3">
    <source>
        <dbReference type="EMBL" id="TFY69590.1"/>
    </source>
</evidence>
<organism evidence="3 4">
    <name type="scientific">Dentipellis fragilis</name>
    <dbReference type="NCBI Taxonomy" id="205917"/>
    <lineage>
        <taxon>Eukaryota</taxon>
        <taxon>Fungi</taxon>
        <taxon>Dikarya</taxon>
        <taxon>Basidiomycota</taxon>
        <taxon>Agaricomycotina</taxon>
        <taxon>Agaricomycetes</taxon>
        <taxon>Russulales</taxon>
        <taxon>Hericiaceae</taxon>
        <taxon>Dentipellis</taxon>
    </lineage>
</organism>
<name>A0A4Y9Z643_9AGAM</name>
<feature type="compositionally biased region" description="Low complexity" evidence="1">
    <location>
        <begin position="252"/>
        <end position="266"/>
    </location>
</feature>
<feature type="compositionally biased region" description="Basic and acidic residues" evidence="1">
    <location>
        <begin position="369"/>
        <end position="379"/>
    </location>
</feature>
<feature type="region of interest" description="Disordered" evidence="1">
    <location>
        <begin position="219"/>
        <end position="311"/>
    </location>
</feature>
<feature type="compositionally biased region" description="Polar residues" evidence="1">
    <location>
        <begin position="293"/>
        <end position="311"/>
    </location>
</feature>
<reference evidence="3 4" key="1">
    <citation type="submission" date="2019-02" db="EMBL/GenBank/DDBJ databases">
        <title>Genome sequencing of the rare red list fungi Dentipellis fragilis.</title>
        <authorList>
            <person name="Buettner E."/>
            <person name="Kellner H."/>
        </authorList>
    </citation>
    <scope>NUCLEOTIDE SEQUENCE [LARGE SCALE GENOMIC DNA]</scope>
    <source>
        <strain evidence="3 4">DSM 105465</strain>
    </source>
</reference>
<gene>
    <name evidence="3" type="ORF">EVG20_g3088</name>
</gene>